<keyword evidence="4 10" id="KW-0418">Kinase</keyword>
<evidence type="ECO:0000259" key="11">
    <source>
        <dbReference type="PROSITE" id="PS50011"/>
    </source>
</evidence>
<accession>A0A914EH61</accession>
<dbReference type="InterPro" id="IPR008271">
    <property type="entry name" value="Ser/Thr_kinase_AS"/>
</dbReference>
<dbReference type="Gene3D" id="1.10.510.10">
    <property type="entry name" value="Transferase(Phosphotransferase) domain 1"/>
    <property type="match status" value="1"/>
</dbReference>
<evidence type="ECO:0000256" key="9">
    <source>
        <dbReference type="RuleBase" id="RU000304"/>
    </source>
</evidence>
<dbReference type="InterPro" id="IPR050117">
    <property type="entry name" value="MAPK"/>
</dbReference>
<dbReference type="PROSITE" id="PS50011">
    <property type="entry name" value="PROTEIN_KINASE_DOM"/>
    <property type="match status" value="1"/>
</dbReference>
<dbReference type="PROSITE" id="PS00107">
    <property type="entry name" value="PROTEIN_KINASE_ATP"/>
    <property type="match status" value="1"/>
</dbReference>
<feature type="domain" description="Protein kinase" evidence="11">
    <location>
        <begin position="12"/>
        <end position="288"/>
    </location>
</feature>
<proteinExistence type="inferred from homology"/>
<keyword evidence="2 10" id="KW-0808">Transferase</keyword>
<dbReference type="AlphaFoldDB" id="A0A914EH61"/>
<evidence type="ECO:0000256" key="6">
    <source>
        <dbReference type="ARBA" id="ARBA00047592"/>
    </source>
</evidence>
<keyword evidence="3 8" id="KW-0547">Nucleotide-binding</keyword>
<evidence type="ECO:0000256" key="1">
    <source>
        <dbReference type="ARBA" id="ARBA00022527"/>
    </source>
</evidence>
<evidence type="ECO:0000256" key="4">
    <source>
        <dbReference type="ARBA" id="ARBA00022777"/>
    </source>
</evidence>
<dbReference type="InterPro" id="IPR017441">
    <property type="entry name" value="Protein_kinase_ATP_BS"/>
</dbReference>
<protein>
    <recommendedName>
        <fullName evidence="10">Mitogen-activated protein kinase</fullName>
        <ecNumber evidence="10">2.7.11.24</ecNumber>
    </recommendedName>
</protein>
<dbReference type="WBParaSite" id="ACRNAN_scaffold826.g26829.t1">
    <property type="protein sequence ID" value="ACRNAN_scaffold826.g26829.t1"/>
    <property type="gene ID" value="ACRNAN_scaffold826.g26829"/>
</dbReference>
<dbReference type="FunFam" id="1.10.510.10:FF:000624">
    <property type="entry name" value="Mitogen-activated protein kinase"/>
    <property type="match status" value="1"/>
</dbReference>
<dbReference type="EC" id="2.7.11.24" evidence="10"/>
<comment type="activity regulation">
    <text evidence="10">Activated by threonine and tyrosine phosphorylation.</text>
</comment>
<evidence type="ECO:0000256" key="3">
    <source>
        <dbReference type="ARBA" id="ARBA00022741"/>
    </source>
</evidence>
<sequence length="343" mass="39187">MEITFRVEGTPYVIEKVIGVGAYGAVGMAKDMRCQREVAIKKIARAFAALTLVKRTLREIRILRDLQHENIVSILDMFTAEGQQCRDIYLVMDLMETDLHQIIHSTQTLTEQHNQYFLYQMLRGLKYLHSVGIVHRDLKPSNLLVNGNCLLKIADFGMARAVGQCVLEDGNIMTQYVSTRWYRAPELLFSLIDYDTKVDIWSVGCIFAELIMRRQLFPGKDAVSQVFEKVSSELVQAWIAKCGARTPLPWTTILPKATQKAIDLINKLMQVAPWKRCTAEEALANPYLDLYHDIENEPTGSAKVQFDADAIEHLEPDELKEALVAEVDYFQSLRDKYHSENML</sequence>
<dbReference type="PANTHER" id="PTHR24055">
    <property type="entry name" value="MITOGEN-ACTIVATED PROTEIN KINASE"/>
    <property type="match status" value="1"/>
</dbReference>
<feature type="binding site" evidence="8">
    <location>
        <position position="42"/>
    </location>
    <ligand>
        <name>ATP</name>
        <dbReference type="ChEBI" id="CHEBI:30616"/>
    </ligand>
</feature>
<dbReference type="Pfam" id="PF00069">
    <property type="entry name" value="Pkinase"/>
    <property type="match status" value="1"/>
</dbReference>
<keyword evidence="12" id="KW-1185">Reference proteome</keyword>
<evidence type="ECO:0000313" key="12">
    <source>
        <dbReference type="Proteomes" id="UP000887540"/>
    </source>
</evidence>
<dbReference type="GO" id="GO:0004707">
    <property type="term" value="F:MAP kinase activity"/>
    <property type="evidence" value="ECO:0007669"/>
    <property type="project" value="UniProtKB-EC"/>
</dbReference>
<dbReference type="Proteomes" id="UP000887540">
    <property type="component" value="Unplaced"/>
</dbReference>
<evidence type="ECO:0000313" key="13">
    <source>
        <dbReference type="WBParaSite" id="ACRNAN_scaffold826.g26829.t1"/>
    </source>
</evidence>
<comment type="cofactor">
    <cofactor evidence="10">
        <name>Mg(2+)</name>
        <dbReference type="ChEBI" id="CHEBI:18420"/>
    </cofactor>
</comment>
<dbReference type="InterPro" id="IPR003527">
    <property type="entry name" value="MAP_kinase_CS"/>
</dbReference>
<dbReference type="InterPro" id="IPR000719">
    <property type="entry name" value="Prot_kinase_dom"/>
</dbReference>
<dbReference type="PROSITE" id="PS00108">
    <property type="entry name" value="PROTEIN_KINASE_ST"/>
    <property type="match status" value="1"/>
</dbReference>
<evidence type="ECO:0000256" key="8">
    <source>
        <dbReference type="PROSITE-ProRule" id="PRU10141"/>
    </source>
</evidence>
<keyword evidence="1 9" id="KW-0723">Serine/threonine-protein kinase</keyword>
<organism evidence="12 13">
    <name type="scientific">Acrobeloides nanus</name>
    <dbReference type="NCBI Taxonomy" id="290746"/>
    <lineage>
        <taxon>Eukaryota</taxon>
        <taxon>Metazoa</taxon>
        <taxon>Ecdysozoa</taxon>
        <taxon>Nematoda</taxon>
        <taxon>Chromadorea</taxon>
        <taxon>Rhabditida</taxon>
        <taxon>Tylenchina</taxon>
        <taxon>Cephalobomorpha</taxon>
        <taxon>Cephaloboidea</taxon>
        <taxon>Cephalobidae</taxon>
        <taxon>Acrobeloides</taxon>
    </lineage>
</organism>
<evidence type="ECO:0000256" key="7">
    <source>
        <dbReference type="ARBA" id="ARBA00048312"/>
    </source>
</evidence>
<name>A0A914EH61_9BILA</name>
<dbReference type="GO" id="GO:0005737">
    <property type="term" value="C:cytoplasm"/>
    <property type="evidence" value="ECO:0007669"/>
    <property type="project" value="UniProtKB-ARBA"/>
</dbReference>
<evidence type="ECO:0000256" key="2">
    <source>
        <dbReference type="ARBA" id="ARBA00022679"/>
    </source>
</evidence>
<dbReference type="SUPFAM" id="SSF56112">
    <property type="entry name" value="Protein kinase-like (PK-like)"/>
    <property type="match status" value="1"/>
</dbReference>
<keyword evidence="10" id="KW-0460">Magnesium</keyword>
<dbReference type="PROSITE" id="PS01351">
    <property type="entry name" value="MAPK"/>
    <property type="match status" value="1"/>
</dbReference>
<dbReference type="SMART" id="SM00220">
    <property type="entry name" value="S_TKc"/>
    <property type="match status" value="1"/>
</dbReference>
<dbReference type="GO" id="GO:0005524">
    <property type="term" value="F:ATP binding"/>
    <property type="evidence" value="ECO:0007669"/>
    <property type="project" value="UniProtKB-UniRule"/>
</dbReference>
<comment type="catalytic activity">
    <reaction evidence="6 10">
        <text>L-threonyl-[protein] + ATP = O-phospho-L-threonyl-[protein] + ADP + H(+)</text>
        <dbReference type="Rhea" id="RHEA:46608"/>
        <dbReference type="Rhea" id="RHEA-COMP:11060"/>
        <dbReference type="Rhea" id="RHEA-COMP:11605"/>
        <dbReference type="ChEBI" id="CHEBI:15378"/>
        <dbReference type="ChEBI" id="CHEBI:30013"/>
        <dbReference type="ChEBI" id="CHEBI:30616"/>
        <dbReference type="ChEBI" id="CHEBI:61977"/>
        <dbReference type="ChEBI" id="CHEBI:456216"/>
        <dbReference type="EC" id="2.7.11.24"/>
    </reaction>
</comment>
<comment type="catalytic activity">
    <reaction evidence="7">
        <text>L-seryl-[protein] + ATP = O-phospho-L-seryl-[protein] + ADP + H(+)</text>
        <dbReference type="Rhea" id="RHEA:17989"/>
        <dbReference type="Rhea" id="RHEA-COMP:9863"/>
        <dbReference type="Rhea" id="RHEA-COMP:11604"/>
        <dbReference type="ChEBI" id="CHEBI:15378"/>
        <dbReference type="ChEBI" id="CHEBI:29999"/>
        <dbReference type="ChEBI" id="CHEBI:30616"/>
        <dbReference type="ChEBI" id="CHEBI:83421"/>
        <dbReference type="ChEBI" id="CHEBI:456216"/>
        <dbReference type="EC" id="2.7.11.24"/>
    </reaction>
</comment>
<evidence type="ECO:0000256" key="5">
    <source>
        <dbReference type="ARBA" id="ARBA00022840"/>
    </source>
</evidence>
<comment type="similarity">
    <text evidence="10">Belongs to the protein kinase superfamily. Ser/Thr protein kinase family. MAP kinase subfamily.</text>
</comment>
<keyword evidence="5 8" id="KW-0067">ATP-binding</keyword>
<dbReference type="Gene3D" id="3.30.200.20">
    <property type="entry name" value="Phosphorylase Kinase, domain 1"/>
    <property type="match status" value="1"/>
</dbReference>
<evidence type="ECO:0000256" key="10">
    <source>
        <dbReference type="RuleBase" id="RU361165"/>
    </source>
</evidence>
<reference evidence="13" key="1">
    <citation type="submission" date="2022-11" db="UniProtKB">
        <authorList>
            <consortium name="WormBaseParasite"/>
        </authorList>
    </citation>
    <scope>IDENTIFICATION</scope>
</reference>
<dbReference type="InterPro" id="IPR011009">
    <property type="entry name" value="Kinase-like_dom_sf"/>
</dbReference>